<protein>
    <submittedName>
        <fullName evidence="2">Tomoregulin-2</fullName>
    </submittedName>
</protein>
<reference evidence="2 3" key="1">
    <citation type="submission" date="2018-02" db="EMBL/GenBank/DDBJ databases">
        <title>Acetobacter orientalis genome.</title>
        <authorList>
            <person name="Nakashima N."/>
            <person name="Tamura T."/>
        </authorList>
    </citation>
    <scope>NUCLEOTIDE SEQUENCE [LARGE SCALE GENOMIC DNA]</scope>
    <source>
        <strain evidence="2 3">FAN1</strain>
    </source>
</reference>
<evidence type="ECO:0000313" key="2">
    <source>
        <dbReference type="EMBL" id="BBC79383.1"/>
    </source>
</evidence>
<dbReference type="Proteomes" id="UP000270034">
    <property type="component" value="Chromosome"/>
</dbReference>
<dbReference type="AlphaFoldDB" id="A0A2Z5ZFK8"/>
<feature type="region of interest" description="Disordered" evidence="1">
    <location>
        <begin position="1"/>
        <end position="39"/>
    </location>
</feature>
<evidence type="ECO:0000256" key="1">
    <source>
        <dbReference type="SAM" id="MobiDB-lite"/>
    </source>
</evidence>
<name>A0A2Z5ZFK8_9PROT</name>
<gene>
    <name evidence="2" type="ORF">AcetOrient_orf01539</name>
</gene>
<accession>A0A2Z5ZFK8</accession>
<proteinExistence type="predicted"/>
<organism evidence="2 3">
    <name type="scientific">Acetobacter orientalis</name>
    <dbReference type="NCBI Taxonomy" id="146474"/>
    <lineage>
        <taxon>Bacteria</taxon>
        <taxon>Pseudomonadati</taxon>
        <taxon>Pseudomonadota</taxon>
        <taxon>Alphaproteobacteria</taxon>
        <taxon>Acetobacterales</taxon>
        <taxon>Acetobacteraceae</taxon>
        <taxon>Acetobacter</taxon>
    </lineage>
</organism>
<evidence type="ECO:0000313" key="3">
    <source>
        <dbReference type="Proteomes" id="UP000270034"/>
    </source>
</evidence>
<dbReference type="EMBL" id="AP018515">
    <property type="protein sequence ID" value="BBC79383.1"/>
    <property type="molecule type" value="Genomic_DNA"/>
</dbReference>
<dbReference type="KEGG" id="aot:AcetOri_orf01539"/>
<sequence>MSWCVNGRNKREGQGGPRAIKNRSGVGQSGIKLKQQPHA</sequence>